<evidence type="ECO:0000256" key="21">
    <source>
        <dbReference type="SAM" id="Phobius"/>
    </source>
</evidence>
<evidence type="ECO:0000256" key="8">
    <source>
        <dbReference type="ARBA" id="ARBA00022955"/>
    </source>
</evidence>
<evidence type="ECO:0000256" key="3">
    <source>
        <dbReference type="ARBA" id="ARBA00022516"/>
    </source>
</evidence>
<evidence type="ECO:0000256" key="2">
    <source>
        <dbReference type="ARBA" id="ARBA00005402"/>
    </source>
</evidence>
<feature type="transmembrane region" description="Helical" evidence="21">
    <location>
        <begin position="291"/>
        <end position="312"/>
    </location>
</feature>
<keyword evidence="10" id="KW-0560">Oxidoreductase</keyword>
<evidence type="ECO:0000256" key="12">
    <source>
        <dbReference type="ARBA" id="ARBA00023098"/>
    </source>
</evidence>
<keyword evidence="15" id="KW-0753">Steroid metabolism</keyword>
<gene>
    <name evidence="22" type="ORF">WR25_11766</name>
</gene>
<evidence type="ECO:0000256" key="16">
    <source>
        <dbReference type="ARBA" id="ARBA00038851"/>
    </source>
</evidence>
<keyword evidence="23" id="KW-1185">Reference proteome</keyword>
<comment type="similarity">
    <text evidence="2">Belongs to the ERG4/ERG24 family.</text>
</comment>
<dbReference type="GO" id="GO:0047598">
    <property type="term" value="F:7-dehydrocholesterol reductase activity"/>
    <property type="evidence" value="ECO:0007669"/>
    <property type="project" value="UniProtKB-EC"/>
</dbReference>
<keyword evidence="14" id="KW-1207">Sterol metabolism</keyword>
<dbReference type="EC" id="1.3.1.21" evidence="16"/>
<name>A0A2A2JX52_9BILA</name>
<evidence type="ECO:0000256" key="10">
    <source>
        <dbReference type="ARBA" id="ARBA00023002"/>
    </source>
</evidence>
<accession>A0A2A2JX52</accession>
<proteinExistence type="inferred from homology"/>
<organism evidence="22 23">
    <name type="scientific">Diploscapter pachys</name>
    <dbReference type="NCBI Taxonomy" id="2018661"/>
    <lineage>
        <taxon>Eukaryota</taxon>
        <taxon>Metazoa</taxon>
        <taxon>Ecdysozoa</taxon>
        <taxon>Nematoda</taxon>
        <taxon>Chromadorea</taxon>
        <taxon>Rhabditida</taxon>
        <taxon>Rhabditina</taxon>
        <taxon>Rhabditomorpha</taxon>
        <taxon>Rhabditoidea</taxon>
        <taxon>Rhabditidae</taxon>
        <taxon>Diploscapter</taxon>
    </lineage>
</organism>
<evidence type="ECO:0000313" key="22">
    <source>
        <dbReference type="EMBL" id="PAV66223.1"/>
    </source>
</evidence>
<evidence type="ECO:0000256" key="11">
    <source>
        <dbReference type="ARBA" id="ARBA00023011"/>
    </source>
</evidence>
<evidence type="ECO:0000256" key="6">
    <source>
        <dbReference type="ARBA" id="ARBA00022778"/>
    </source>
</evidence>
<feature type="region of interest" description="Disordered" evidence="20">
    <location>
        <begin position="1"/>
        <end position="23"/>
    </location>
</feature>
<keyword evidence="6" id="KW-0152">Cholesterol biosynthesis</keyword>
<evidence type="ECO:0000256" key="7">
    <source>
        <dbReference type="ARBA" id="ARBA00022857"/>
    </source>
</evidence>
<keyword evidence="5 21" id="KW-0812">Transmembrane</keyword>
<feature type="transmembrane region" description="Helical" evidence="21">
    <location>
        <begin position="223"/>
        <end position="242"/>
    </location>
</feature>
<protein>
    <recommendedName>
        <fullName evidence="16">7-dehydrocholesterol reductase</fullName>
        <ecNumber evidence="16">1.3.1.21</ecNumber>
    </recommendedName>
    <alternativeName>
        <fullName evidence="17">Sterol Delta(7)-reductase</fullName>
    </alternativeName>
</protein>
<feature type="transmembrane region" description="Helical" evidence="21">
    <location>
        <begin position="318"/>
        <end position="338"/>
    </location>
</feature>
<keyword evidence="11" id="KW-0756">Sterol biosynthesis</keyword>
<reference evidence="22 23" key="1">
    <citation type="journal article" date="2017" name="Curr. Biol.">
        <title>Genome architecture and evolution of a unichromosomal asexual nematode.</title>
        <authorList>
            <person name="Fradin H."/>
            <person name="Zegar C."/>
            <person name="Gutwein M."/>
            <person name="Lucas J."/>
            <person name="Kovtun M."/>
            <person name="Corcoran D."/>
            <person name="Baugh L.R."/>
            <person name="Kiontke K."/>
            <person name="Gunsalus K."/>
            <person name="Fitch D.H."/>
            <person name="Piano F."/>
        </authorList>
    </citation>
    <scope>NUCLEOTIDE SEQUENCE [LARGE SCALE GENOMIC DNA]</scope>
    <source>
        <strain evidence="22">PF1309</strain>
    </source>
</reference>
<evidence type="ECO:0000256" key="15">
    <source>
        <dbReference type="ARBA" id="ARBA00023221"/>
    </source>
</evidence>
<evidence type="ECO:0000313" key="23">
    <source>
        <dbReference type="Proteomes" id="UP000218231"/>
    </source>
</evidence>
<keyword evidence="7" id="KW-0521">NADP</keyword>
<feature type="transmembrane region" description="Helical" evidence="21">
    <location>
        <begin position="139"/>
        <end position="159"/>
    </location>
</feature>
<dbReference type="PANTHER" id="PTHR21257">
    <property type="entry name" value="DELTA(14)-STEROL REDUCTASE"/>
    <property type="match status" value="1"/>
</dbReference>
<feature type="transmembrane region" description="Helical" evidence="21">
    <location>
        <begin position="50"/>
        <end position="68"/>
    </location>
</feature>
<evidence type="ECO:0000256" key="19">
    <source>
        <dbReference type="ARBA" id="ARBA00047826"/>
    </source>
</evidence>
<keyword evidence="9 21" id="KW-1133">Transmembrane helix</keyword>
<dbReference type="Pfam" id="PF01222">
    <property type="entry name" value="ERG4_ERG24"/>
    <property type="match status" value="2"/>
</dbReference>
<keyword evidence="4" id="KW-0153">Cholesterol metabolism</keyword>
<feature type="transmembrane region" description="Helical" evidence="21">
    <location>
        <begin position="171"/>
        <end position="192"/>
    </location>
</feature>
<comment type="subcellular location">
    <subcellularLocation>
        <location evidence="1">Membrane</location>
        <topology evidence="1">Multi-pass membrane protein</topology>
    </subcellularLocation>
</comment>
<keyword evidence="3" id="KW-0444">Lipid biosynthesis</keyword>
<keyword evidence="8" id="KW-0752">Steroid biosynthesis</keyword>
<dbReference type="OrthoDB" id="5326588at2759"/>
<comment type="caution">
    <text evidence="22">The sequence shown here is derived from an EMBL/GenBank/DDBJ whole genome shotgun (WGS) entry which is preliminary data.</text>
</comment>
<keyword evidence="12" id="KW-0443">Lipid metabolism</keyword>
<evidence type="ECO:0000256" key="4">
    <source>
        <dbReference type="ARBA" id="ARBA00022548"/>
    </source>
</evidence>
<evidence type="ECO:0000256" key="9">
    <source>
        <dbReference type="ARBA" id="ARBA00022989"/>
    </source>
</evidence>
<evidence type="ECO:0000256" key="1">
    <source>
        <dbReference type="ARBA" id="ARBA00004141"/>
    </source>
</evidence>
<keyword evidence="13 21" id="KW-0472">Membrane</keyword>
<evidence type="ECO:0000256" key="17">
    <source>
        <dbReference type="ARBA" id="ARBA00042688"/>
    </source>
</evidence>
<dbReference type="PANTHER" id="PTHR21257:SF38">
    <property type="entry name" value="7-DEHYDROCHOLESTEROL REDUCTASE"/>
    <property type="match status" value="1"/>
</dbReference>
<evidence type="ECO:0000256" key="14">
    <source>
        <dbReference type="ARBA" id="ARBA00023166"/>
    </source>
</evidence>
<dbReference type="AlphaFoldDB" id="A0A2A2JX52"/>
<evidence type="ECO:0000256" key="13">
    <source>
        <dbReference type="ARBA" id="ARBA00023136"/>
    </source>
</evidence>
<evidence type="ECO:0000256" key="5">
    <source>
        <dbReference type="ARBA" id="ARBA00022692"/>
    </source>
</evidence>
<evidence type="ECO:0000256" key="20">
    <source>
        <dbReference type="SAM" id="MobiDB-lite"/>
    </source>
</evidence>
<comment type="catalytic activity">
    <reaction evidence="19">
        <text>7-dehydrodesmosterol + NADPH + H(+) = desmosterol + NADP(+)</text>
        <dbReference type="Rhea" id="RHEA:46740"/>
        <dbReference type="ChEBI" id="CHEBI:15378"/>
        <dbReference type="ChEBI" id="CHEBI:17737"/>
        <dbReference type="ChEBI" id="CHEBI:27910"/>
        <dbReference type="ChEBI" id="CHEBI:57783"/>
        <dbReference type="ChEBI" id="CHEBI:58349"/>
    </reaction>
    <physiologicalReaction direction="left-to-right" evidence="19">
        <dbReference type="Rhea" id="RHEA:46741"/>
    </physiologicalReaction>
</comment>
<dbReference type="Proteomes" id="UP000218231">
    <property type="component" value="Unassembled WGS sequence"/>
</dbReference>
<sequence length="417" mass="48162">MQQGRRRSSFGSSSSLTRTTSLTRRSSISQRDILLLQQTLEKQQKVSSQLLFIVSIFLPLFTFFYLYSIHLHAGSFRKTFAQLFRYPFVIQMIPPLNDFVAWKLALSILSLQLIFHMFLPHDRVLVLSSLGNKWKPVNGFFSTVLLCLLYSLGSLLGLYRGDVLFLHFNSVALCLALISVCGFFVLLLSYYFGTGNHVTTVPEFYFGIEAHPTFLDIDLKHFIRTRVTFGFWSLFIISAFHYSHATYGRISKSVLCNGGVQLLYILRHSWAEDLYLNALDSKRANLGFYRMWTDMVFYPVLFTSPITVMIYNNRNLPLISNIIFTLLALTSIYITNAIDKQKYEFRKANGIYKIGNSDPFFITAKYKNDEGEPAANLLLGFLIARVFQDEARCFIKYGQYWQQYCSKVPYRLLPGIY</sequence>
<dbReference type="GO" id="GO:0006695">
    <property type="term" value="P:cholesterol biosynthetic process"/>
    <property type="evidence" value="ECO:0007669"/>
    <property type="project" value="UniProtKB-KW"/>
</dbReference>
<dbReference type="GO" id="GO:0016132">
    <property type="term" value="P:brassinosteroid biosynthetic process"/>
    <property type="evidence" value="ECO:0007669"/>
    <property type="project" value="TreeGrafter"/>
</dbReference>
<dbReference type="GO" id="GO:0005789">
    <property type="term" value="C:endoplasmic reticulum membrane"/>
    <property type="evidence" value="ECO:0007669"/>
    <property type="project" value="TreeGrafter"/>
</dbReference>
<evidence type="ECO:0000256" key="18">
    <source>
        <dbReference type="ARBA" id="ARBA00047795"/>
    </source>
</evidence>
<comment type="catalytic activity">
    <reaction evidence="18">
        <text>cholesterol + NADP(+) = 7-dehydrocholesterol + NADPH + H(+)</text>
        <dbReference type="Rhea" id="RHEA:23984"/>
        <dbReference type="ChEBI" id="CHEBI:15378"/>
        <dbReference type="ChEBI" id="CHEBI:16113"/>
        <dbReference type="ChEBI" id="CHEBI:17759"/>
        <dbReference type="ChEBI" id="CHEBI:57783"/>
        <dbReference type="ChEBI" id="CHEBI:58349"/>
        <dbReference type="EC" id="1.3.1.21"/>
    </reaction>
    <physiologicalReaction direction="right-to-left" evidence="18">
        <dbReference type="Rhea" id="RHEA:23986"/>
    </physiologicalReaction>
</comment>
<feature type="compositionally biased region" description="Low complexity" evidence="20">
    <location>
        <begin position="9"/>
        <end position="23"/>
    </location>
</feature>
<dbReference type="STRING" id="2018661.A0A2A2JX52"/>
<dbReference type="EMBL" id="LIAE01010141">
    <property type="protein sequence ID" value="PAV66223.1"/>
    <property type="molecule type" value="Genomic_DNA"/>
</dbReference>
<dbReference type="InterPro" id="IPR001171">
    <property type="entry name" value="ERG24_DHCR-like"/>
</dbReference>